<dbReference type="InterPro" id="IPR000515">
    <property type="entry name" value="MetI-like"/>
</dbReference>
<dbReference type="STRING" id="1123491.SAMN02745782_01506"/>
<gene>
    <name evidence="9" type="ORF">SAMN02745782_01506</name>
</gene>
<dbReference type="RefSeq" id="WP_078925901.1">
    <property type="nucleotide sequence ID" value="NZ_FUXB01000006.1"/>
</dbReference>
<keyword evidence="2 7" id="KW-0813">Transport</keyword>
<evidence type="ECO:0000256" key="1">
    <source>
        <dbReference type="ARBA" id="ARBA00004651"/>
    </source>
</evidence>
<feature type="transmembrane region" description="Helical" evidence="7">
    <location>
        <begin position="218"/>
        <end position="243"/>
    </location>
</feature>
<evidence type="ECO:0000256" key="2">
    <source>
        <dbReference type="ARBA" id="ARBA00022448"/>
    </source>
</evidence>
<sequence>MSEPSTAMSYEEQQILEKVERSERAMKKARLKKNLSKPSWVFWNAFKYLTLALASLAVLVPPYSVLMASFKTLDEYYNTSKVGFPETFANISNYIKVFTDGDLGLAFLNTGTILLISLFFTIVFGTQVAYVLSRFDFRGKKLVLLAYVVAMVIPAVTTQVATFEVIKSLGLINHKASVVLLYIGADVVMIYVFLQFMKGIPVELDEAAKMEGASYFLIYRKIILPLLKPAIATIIILRTIFIYNDFYFPLLYLPEASQVTVSTALYKFTSVFGTEWTTISAGIVIILVPSIVIFLALQKQIYAGVTNGAVKG</sequence>
<dbReference type="InterPro" id="IPR035906">
    <property type="entry name" value="MetI-like_sf"/>
</dbReference>
<feature type="transmembrane region" description="Helical" evidence="7">
    <location>
        <begin position="276"/>
        <end position="297"/>
    </location>
</feature>
<protein>
    <submittedName>
        <fullName evidence="9">Carbohydrate ABC transporter membrane protein 2, CUT1 family (TC 3.A.1.1.-)</fullName>
    </submittedName>
</protein>
<keyword evidence="3" id="KW-1003">Cell membrane</keyword>
<accession>A0A1T4NYY8</accession>
<dbReference type="CDD" id="cd06261">
    <property type="entry name" value="TM_PBP2"/>
    <property type="match status" value="1"/>
</dbReference>
<evidence type="ECO:0000256" key="3">
    <source>
        <dbReference type="ARBA" id="ARBA00022475"/>
    </source>
</evidence>
<proteinExistence type="inferred from homology"/>
<feature type="domain" description="ABC transmembrane type-1" evidence="8">
    <location>
        <begin position="107"/>
        <end position="297"/>
    </location>
</feature>
<evidence type="ECO:0000256" key="5">
    <source>
        <dbReference type="ARBA" id="ARBA00022989"/>
    </source>
</evidence>
<evidence type="ECO:0000256" key="6">
    <source>
        <dbReference type="ARBA" id="ARBA00023136"/>
    </source>
</evidence>
<evidence type="ECO:0000256" key="7">
    <source>
        <dbReference type="RuleBase" id="RU363032"/>
    </source>
</evidence>
<dbReference type="Pfam" id="PF00528">
    <property type="entry name" value="BPD_transp_1"/>
    <property type="match status" value="1"/>
</dbReference>
<dbReference type="GeneID" id="70581749"/>
<organism evidence="9 10">
    <name type="scientific">Vibrio cincinnatiensis DSM 19608</name>
    <dbReference type="NCBI Taxonomy" id="1123491"/>
    <lineage>
        <taxon>Bacteria</taxon>
        <taxon>Pseudomonadati</taxon>
        <taxon>Pseudomonadota</taxon>
        <taxon>Gammaproteobacteria</taxon>
        <taxon>Vibrionales</taxon>
        <taxon>Vibrionaceae</taxon>
        <taxon>Vibrio</taxon>
    </lineage>
</organism>
<feature type="transmembrane region" description="Helical" evidence="7">
    <location>
        <begin position="144"/>
        <end position="166"/>
    </location>
</feature>
<keyword evidence="4 7" id="KW-0812">Transmembrane</keyword>
<feature type="transmembrane region" description="Helical" evidence="7">
    <location>
        <begin position="113"/>
        <end position="132"/>
    </location>
</feature>
<dbReference type="GO" id="GO:0055085">
    <property type="term" value="P:transmembrane transport"/>
    <property type="evidence" value="ECO:0007669"/>
    <property type="project" value="InterPro"/>
</dbReference>
<dbReference type="SUPFAM" id="SSF161098">
    <property type="entry name" value="MetI-like"/>
    <property type="match status" value="1"/>
</dbReference>
<dbReference type="PROSITE" id="PS50928">
    <property type="entry name" value="ABC_TM1"/>
    <property type="match status" value="1"/>
</dbReference>
<keyword evidence="6 7" id="KW-0472">Membrane</keyword>
<evidence type="ECO:0000313" key="9">
    <source>
        <dbReference type="EMBL" id="SJZ83928.1"/>
    </source>
</evidence>
<feature type="transmembrane region" description="Helical" evidence="7">
    <location>
        <begin position="178"/>
        <end position="197"/>
    </location>
</feature>
<evidence type="ECO:0000259" key="8">
    <source>
        <dbReference type="PROSITE" id="PS50928"/>
    </source>
</evidence>
<dbReference type="OrthoDB" id="9815445at2"/>
<comment type="subcellular location">
    <subcellularLocation>
        <location evidence="1 7">Cell membrane</location>
        <topology evidence="1 7">Multi-pass membrane protein</topology>
    </subcellularLocation>
</comment>
<feature type="transmembrane region" description="Helical" evidence="7">
    <location>
        <begin position="40"/>
        <end position="60"/>
    </location>
</feature>
<keyword evidence="5 7" id="KW-1133">Transmembrane helix</keyword>
<name>A0A1T4NYY8_VIBCI</name>
<dbReference type="GO" id="GO:0005886">
    <property type="term" value="C:plasma membrane"/>
    <property type="evidence" value="ECO:0007669"/>
    <property type="project" value="UniProtKB-SubCell"/>
</dbReference>
<evidence type="ECO:0000256" key="4">
    <source>
        <dbReference type="ARBA" id="ARBA00022692"/>
    </source>
</evidence>
<evidence type="ECO:0000313" key="10">
    <source>
        <dbReference type="Proteomes" id="UP000190834"/>
    </source>
</evidence>
<dbReference type="Gene3D" id="1.10.3720.10">
    <property type="entry name" value="MetI-like"/>
    <property type="match status" value="1"/>
</dbReference>
<dbReference type="EMBL" id="FUXB01000006">
    <property type="protein sequence ID" value="SJZ83928.1"/>
    <property type="molecule type" value="Genomic_DNA"/>
</dbReference>
<dbReference type="AlphaFoldDB" id="A0A1T4NYY8"/>
<dbReference type="PANTHER" id="PTHR43744">
    <property type="entry name" value="ABC TRANSPORTER PERMEASE PROTEIN MG189-RELATED-RELATED"/>
    <property type="match status" value="1"/>
</dbReference>
<dbReference type="PANTHER" id="PTHR43744:SF3">
    <property type="entry name" value="LACTOSE TRANSPORT SYSTEM PERMEASE PROTEIN LACG"/>
    <property type="match status" value="1"/>
</dbReference>
<reference evidence="10" key="1">
    <citation type="submission" date="2017-02" db="EMBL/GenBank/DDBJ databases">
        <authorList>
            <person name="Varghese N."/>
            <person name="Submissions S."/>
        </authorList>
    </citation>
    <scope>NUCLEOTIDE SEQUENCE [LARGE SCALE GENOMIC DNA]</scope>
    <source>
        <strain evidence="10">DSM 19608</strain>
    </source>
</reference>
<keyword evidence="10" id="KW-1185">Reference proteome</keyword>
<dbReference type="Proteomes" id="UP000190834">
    <property type="component" value="Unassembled WGS sequence"/>
</dbReference>
<comment type="similarity">
    <text evidence="7">Belongs to the binding-protein-dependent transport system permease family.</text>
</comment>